<feature type="compositionally biased region" description="Basic and acidic residues" evidence="1">
    <location>
        <begin position="1138"/>
        <end position="1147"/>
    </location>
</feature>
<evidence type="ECO:0000313" key="2">
    <source>
        <dbReference type="EMBL" id="KAL3762064.1"/>
    </source>
</evidence>
<name>A0ABD3MDH7_9STRA</name>
<feature type="compositionally biased region" description="Low complexity" evidence="1">
    <location>
        <begin position="1067"/>
        <end position="1076"/>
    </location>
</feature>
<feature type="compositionally biased region" description="Basic residues" evidence="1">
    <location>
        <begin position="968"/>
        <end position="988"/>
    </location>
</feature>
<keyword evidence="3" id="KW-1185">Reference proteome</keyword>
<proteinExistence type="predicted"/>
<organism evidence="2 3">
    <name type="scientific">Discostella pseudostelligera</name>
    <dbReference type="NCBI Taxonomy" id="259834"/>
    <lineage>
        <taxon>Eukaryota</taxon>
        <taxon>Sar</taxon>
        <taxon>Stramenopiles</taxon>
        <taxon>Ochrophyta</taxon>
        <taxon>Bacillariophyta</taxon>
        <taxon>Coscinodiscophyceae</taxon>
        <taxon>Thalassiosirophycidae</taxon>
        <taxon>Stephanodiscales</taxon>
        <taxon>Stephanodiscaceae</taxon>
        <taxon>Discostella</taxon>
    </lineage>
</organism>
<comment type="caution">
    <text evidence="2">The sequence shown here is derived from an EMBL/GenBank/DDBJ whole genome shotgun (WGS) entry which is preliminary data.</text>
</comment>
<feature type="compositionally biased region" description="Basic and acidic residues" evidence="1">
    <location>
        <begin position="958"/>
        <end position="967"/>
    </location>
</feature>
<feature type="compositionally biased region" description="Low complexity" evidence="1">
    <location>
        <begin position="1084"/>
        <end position="1094"/>
    </location>
</feature>
<gene>
    <name evidence="2" type="ORF">ACHAWU_010420</name>
</gene>
<feature type="compositionally biased region" description="Polar residues" evidence="1">
    <location>
        <begin position="1120"/>
        <end position="1134"/>
    </location>
</feature>
<dbReference type="Proteomes" id="UP001530293">
    <property type="component" value="Unassembled WGS sequence"/>
</dbReference>
<accession>A0ABD3MDH7</accession>
<feature type="region of interest" description="Disordered" evidence="1">
    <location>
        <begin position="1067"/>
        <end position="1096"/>
    </location>
</feature>
<dbReference type="EMBL" id="JALLBG020000142">
    <property type="protein sequence ID" value="KAL3762064.1"/>
    <property type="molecule type" value="Genomic_DNA"/>
</dbReference>
<feature type="region of interest" description="Disordered" evidence="1">
    <location>
        <begin position="940"/>
        <end position="1016"/>
    </location>
</feature>
<evidence type="ECO:0000313" key="3">
    <source>
        <dbReference type="Proteomes" id="UP001530293"/>
    </source>
</evidence>
<feature type="region of interest" description="Disordered" evidence="1">
    <location>
        <begin position="1120"/>
        <end position="1149"/>
    </location>
</feature>
<evidence type="ECO:0000256" key="1">
    <source>
        <dbReference type="SAM" id="MobiDB-lite"/>
    </source>
</evidence>
<reference evidence="2 3" key="1">
    <citation type="submission" date="2024-10" db="EMBL/GenBank/DDBJ databases">
        <title>Updated reference genomes for cyclostephanoid diatoms.</title>
        <authorList>
            <person name="Roberts W.R."/>
            <person name="Alverson A.J."/>
        </authorList>
    </citation>
    <scope>NUCLEOTIDE SEQUENCE [LARGE SCALE GENOMIC DNA]</scope>
    <source>
        <strain evidence="2 3">AJA232-27</strain>
    </source>
</reference>
<protein>
    <submittedName>
        <fullName evidence="2">Uncharacterized protein</fullName>
    </submittedName>
</protein>
<sequence length="1436" mass="160373">MKFRPLCIDYHLRAQEIIATERDIRARRAALRSLPNPSPPCQHSRHRRRRRCHWNADADAEDGIRSDRCNAYSNDDENELFRTMPSNIDDVVSENDAPMRLDERADADLQSAKMSANDRDSSRERQRICEIINTLGPAVHPSECAFRPVAPVTKGPVRGVKLPVVRSLPNSLEEITNLYSNYMDNKLGAVIDALESGRSRFDSSIDNVFALASSEDITQHGQRDTTFSNTMKIEYSRHMCIDGGSSDPYCEMEPSRKSQIWNQHVMDLPMPKSTCYLRHEPDDLITIHRLKSQRSADTSNFARDVMLSSFSRPQHVRTPTKVSRGEIIIKSRKKSVTGCSISTISTKPAFSIESYEISQVSKEEDYLSRLGTVSFTRFLDHDDDDTSGDPNALTLESRPRVTIRLDPDFDPLHPTSLQYKPTTLDLLIPLNKMCSMSLVTSLFHLPSSFEESHPSPIGHSRFLSHHNHHRFEFITNTLNDLKESVAHDQSMSSLLSIHEGRASLNGTNILPRKIWLDSDIETIAVLLKSNATKRPACSTSEMSFFSRTMTLANTHHIINGGEERSRRGRFVVSSSRVMGVTVLESVTNCSKATCIFLPQSIIQNNTNEGLVTRRISQSTERKSISSDVVSAIRSGNLPFLHNHCSNYPVSSWFGSESAGDSVTKNVTELDSTILNITRRTFCHNAKVRSRADGSRILLLTGCSSRRNTESIYSYWGFLTNQIVDPIVFKHRYNATLRMVKLFTLQCNHPMHSERAIDAPALTLEACFTRNIVGVLANSYTRHAKSKKASQDCGLARCAPYAYRLKTKKHGQCLVSSCKAIGEKKTIQIVGPKFHIDVSNIDKYSTRFSGESPDWVTDTDTGNVDDVIAVEALGKRSMKVRGELLHLVTKASELEDGKKSFLAEFAVANRGRVSSQHIPLEGLGNDAGIDGVAEPSYPHLAATVDPTIPTNKPVRKRTHEIPIDENKESKKRKKKRRKKEHKKGRKRKRKDNDVSKESLPCETASISQTEQVEKSCAAGPTTHIMRVVVPSIPLGMTPINPPKKLQLRRKSLDTSEHCILQSDRMKMANNHGNTHTTGTEHEENTANTSAAAKSSPDSVAHLNYSMRFDDQSECHTEAHRNANTSPTHLSQSASGAFQREAEEASKADDEYENYVYEPALSNTNMPNLRESWTLLTSERFLESHGVVVAELASGSWQKSLLESEENIVDDTLLRGVVVCDCPLLDIADVDIELSDNSAVIVQYLSNWSEKAEIVGSLNGQQGSRAFIRRLVLLAASGRYNAIHVLLCLDVEMSSTLSGDIITLQNAVNRQSGCPAEHVTFEFVAPRSLAAAIALRFMSLSTNPQESTLLAEFILDENVRERARFLVMLAPTMTVHMALRCLGFLSSRLGDSAEAMHNLFRLAKRTPRDLFPHKLEGVLSRAASEQLWLALNVDAFQN</sequence>